<evidence type="ECO:0000259" key="14">
    <source>
        <dbReference type="PROSITE" id="PS51217"/>
    </source>
</evidence>
<dbReference type="PROSITE" id="PS51198">
    <property type="entry name" value="UVRD_HELICASE_ATP_BIND"/>
    <property type="match status" value="1"/>
</dbReference>
<dbReference type="GO" id="GO:0016887">
    <property type="term" value="F:ATP hydrolysis activity"/>
    <property type="evidence" value="ECO:0007669"/>
    <property type="project" value="RHEA"/>
</dbReference>
<dbReference type="HAMAP" id="MF_01920">
    <property type="entry name" value="Helicase_Rep"/>
    <property type="match status" value="1"/>
</dbReference>
<dbReference type="SUPFAM" id="SSF52540">
    <property type="entry name" value="P-loop containing nucleoside triphosphate hydrolases"/>
    <property type="match status" value="1"/>
</dbReference>
<evidence type="ECO:0000256" key="2">
    <source>
        <dbReference type="ARBA" id="ARBA00022705"/>
    </source>
</evidence>
<dbReference type="CDD" id="cd17932">
    <property type="entry name" value="DEXQc_UvrD"/>
    <property type="match status" value="1"/>
</dbReference>
<dbReference type="Gene3D" id="3.40.50.300">
    <property type="entry name" value="P-loop containing nucleotide triphosphate hydrolases"/>
    <property type="match status" value="2"/>
</dbReference>
<evidence type="ECO:0000256" key="3">
    <source>
        <dbReference type="ARBA" id="ARBA00022741"/>
    </source>
</evidence>
<keyword evidence="8 11" id="KW-0413">Isomerase</keyword>
<organism evidence="15 16">
    <name type="scientific">Rivihabitans pingtungensis</name>
    <dbReference type="NCBI Taxonomy" id="1054498"/>
    <lineage>
        <taxon>Bacteria</taxon>
        <taxon>Pseudomonadati</taxon>
        <taxon>Pseudomonadota</taxon>
        <taxon>Betaproteobacteria</taxon>
        <taxon>Neisseriales</taxon>
        <taxon>Aquaspirillaceae</taxon>
        <taxon>Rivihabitans</taxon>
    </lineage>
</organism>
<dbReference type="Gene3D" id="1.10.10.160">
    <property type="match status" value="1"/>
</dbReference>
<evidence type="ECO:0000313" key="16">
    <source>
        <dbReference type="Proteomes" id="UP000247555"/>
    </source>
</evidence>
<dbReference type="Pfam" id="PF13361">
    <property type="entry name" value="UvrD_C"/>
    <property type="match status" value="1"/>
</dbReference>
<evidence type="ECO:0000256" key="4">
    <source>
        <dbReference type="ARBA" id="ARBA00022801"/>
    </source>
</evidence>
<keyword evidence="3 11" id="KW-0547">Nucleotide-binding</keyword>
<comment type="subunit">
    <text evidence="11">Homodimer.</text>
</comment>
<dbReference type="EMBL" id="QJKI01000003">
    <property type="protein sequence ID" value="PXX80780.1"/>
    <property type="molecule type" value="Genomic_DNA"/>
</dbReference>
<accession>A0A318KST3</accession>
<keyword evidence="4 11" id="KW-0378">Hydrolase</keyword>
<comment type="catalytic activity">
    <reaction evidence="9 11">
        <text>Couples ATP hydrolysis with the unwinding of duplex DNA by translocating in the 3'-5' direction.</text>
        <dbReference type="EC" id="5.6.2.4"/>
    </reaction>
</comment>
<name>A0A318KST3_9NEIS</name>
<dbReference type="Proteomes" id="UP000247555">
    <property type="component" value="Unassembled WGS sequence"/>
</dbReference>
<dbReference type="Gene3D" id="1.10.486.10">
    <property type="entry name" value="PCRA, domain 4"/>
    <property type="match status" value="1"/>
</dbReference>
<dbReference type="RefSeq" id="WP_110389816.1">
    <property type="nucleotide sequence ID" value="NZ_QJKI01000003.1"/>
</dbReference>
<proteinExistence type="inferred from homology"/>
<dbReference type="PROSITE" id="PS51217">
    <property type="entry name" value="UVRD_HELICASE_CTER"/>
    <property type="match status" value="1"/>
</dbReference>
<evidence type="ECO:0000313" key="15">
    <source>
        <dbReference type="EMBL" id="PXX80780.1"/>
    </source>
</evidence>
<dbReference type="GO" id="GO:0000725">
    <property type="term" value="P:recombinational repair"/>
    <property type="evidence" value="ECO:0007669"/>
    <property type="project" value="TreeGrafter"/>
</dbReference>
<comment type="caution">
    <text evidence="15">The sequence shown here is derived from an EMBL/GenBank/DDBJ whole genome shotgun (WGS) entry which is preliminary data.</text>
</comment>
<dbReference type="GO" id="GO:0005829">
    <property type="term" value="C:cytosol"/>
    <property type="evidence" value="ECO:0007669"/>
    <property type="project" value="TreeGrafter"/>
</dbReference>
<evidence type="ECO:0000256" key="11">
    <source>
        <dbReference type="HAMAP-Rule" id="MF_01920"/>
    </source>
</evidence>
<protein>
    <recommendedName>
        <fullName evidence="11">ATP-dependent DNA helicase Rep</fullName>
        <ecNumber evidence="11">5.6.2.4</ecNumber>
    </recommendedName>
    <alternativeName>
        <fullName evidence="11">DNA 3'-5' helicase Rep</fullName>
    </alternativeName>
</protein>
<keyword evidence="6 11" id="KW-0067">ATP-binding</keyword>
<dbReference type="OrthoDB" id="5905204at2"/>
<feature type="binding site" evidence="11">
    <location>
        <position position="278"/>
    </location>
    <ligand>
        <name>ATP</name>
        <dbReference type="ChEBI" id="CHEBI:30616"/>
    </ligand>
</feature>
<dbReference type="AlphaFoldDB" id="A0A318KST3"/>
<reference evidence="15 16" key="1">
    <citation type="submission" date="2018-05" db="EMBL/GenBank/DDBJ databases">
        <title>Genomic Encyclopedia of Type Strains, Phase IV (KMG-IV): sequencing the most valuable type-strain genomes for metagenomic binning, comparative biology and taxonomic classification.</title>
        <authorList>
            <person name="Goeker M."/>
        </authorList>
    </citation>
    <scope>NUCLEOTIDE SEQUENCE [LARGE SCALE GENOMIC DNA]</scope>
    <source>
        <strain evidence="15 16">DSM 29661</strain>
    </source>
</reference>
<evidence type="ECO:0000256" key="1">
    <source>
        <dbReference type="ARBA" id="ARBA00009922"/>
    </source>
</evidence>
<sequence length="671" mass="75563">MSLHQLNPPQMAAIRYLDGPLLVLAGAGSGKTRVITQKIAYLIQQADIPARHIAAITFTNKAAREMLERVGKLLKPGEGRGLTVSTFHSLGMQLLRQEARELGYKPQFSILDAADAGKIVSDIVASTDKQEIRRVQNAISRWKNALIGPQTALAQADNDPDLTAARAYLSYQDTLFAYQAMDFDDLIRLPVELLRDKPAVLERWQNKLRYLLIDEYQDTNTCQYQLVKLLTGERGMFTAVGDDDQSIYAWRGANMENLALLQKDFPRLKLIKLEQNYRSTLRILRAANSVIANNPKLFEKQLWSELGHGDLLTVVQCKDEESEAETVAARLLAHKFEHRTLFSDYAVLYRGNHQARIIEQAFRNQKIPYLISGGQSFFDKTEIKDILSWLRLLVNEDDDPAFIRAITTPKRGVGAVTLEKLGAYAGERKISLFAATQEEGLRHRLAEAQRAPLEAFAQFVLRYQQRSSREAAGPLIVELVAGIGYEAWLFDSEEPRPAESKWKNVQELMRWLGEKGERDAKNLIELTQTIALITMLEGREEGEVDAVRLSTLHASKGLEYGHVFLIGCEEGILPHQESIDNEQVEEERRLMYVGITRAQRSLTISHCHKRKRAGEWAFVDPSRFIDELVQEDVRYLGKPGATATVNREAGLARLNALKAAMARGKGKTSGN</sequence>
<evidence type="ECO:0000256" key="6">
    <source>
        <dbReference type="ARBA" id="ARBA00022840"/>
    </source>
</evidence>
<dbReference type="GO" id="GO:0005524">
    <property type="term" value="F:ATP binding"/>
    <property type="evidence" value="ECO:0007669"/>
    <property type="project" value="UniProtKB-UniRule"/>
</dbReference>
<dbReference type="Pfam" id="PF00580">
    <property type="entry name" value="UvrD-helicase"/>
    <property type="match status" value="1"/>
</dbReference>
<dbReference type="PANTHER" id="PTHR11070">
    <property type="entry name" value="UVRD / RECB / PCRA DNA HELICASE FAMILY MEMBER"/>
    <property type="match status" value="1"/>
</dbReference>
<dbReference type="InterPro" id="IPR005752">
    <property type="entry name" value="Helicase_Rep"/>
</dbReference>
<dbReference type="EC" id="5.6.2.4" evidence="11"/>
<dbReference type="InterPro" id="IPR000212">
    <property type="entry name" value="DNA_helicase_UvrD/REP"/>
</dbReference>
<keyword evidence="7 11" id="KW-0238">DNA-binding</keyword>
<keyword evidence="5 11" id="KW-0347">Helicase</keyword>
<feature type="domain" description="UvrD-like helicase C-terminal" evidence="14">
    <location>
        <begin position="281"/>
        <end position="557"/>
    </location>
</feature>
<feature type="binding site" evidence="12">
    <location>
        <begin position="25"/>
        <end position="32"/>
    </location>
    <ligand>
        <name>ATP</name>
        <dbReference type="ChEBI" id="CHEBI:30616"/>
    </ligand>
</feature>
<dbReference type="CDD" id="cd18807">
    <property type="entry name" value="SF1_C_UvrD"/>
    <property type="match status" value="1"/>
</dbReference>
<feature type="domain" description="UvrD-like helicase ATP-binding" evidence="13">
    <location>
        <begin position="4"/>
        <end position="280"/>
    </location>
</feature>
<gene>
    <name evidence="11" type="primary">rep</name>
    <name evidence="15" type="ORF">DFR34_103122</name>
</gene>
<evidence type="ECO:0000256" key="9">
    <source>
        <dbReference type="ARBA" id="ARBA00034617"/>
    </source>
</evidence>
<dbReference type="InterPro" id="IPR027417">
    <property type="entry name" value="P-loop_NTPase"/>
</dbReference>
<evidence type="ECO:0000256" key="12">
    <source>
        <dbReference type="PROSITE-ProRule" id="PRU00560"/>
    </source>
</evidence>
<dbReference type="GO" id="GO:0003697">
    <property type="term" value="F:single-stranded DNA binding"/>
    <property type="evidence" value="ECO:0007669"/>
    <property type="project" value="UniProtKB-UniRule"/>
</dbReference>
<evidence type="ECO:0000256" key="8">
    <source>
        <dbReference type="ARBA" id="ARBA00023235"/>
    </source>
</evidence>
<evidence type="ECO:0000256" key="5">
    <source>
        <dbReference type="ARBA" id="ARBA00022806"/>
    </source>
</evidence>
<comment type="similarity">
    <text evidence="1 11">Belongs to the helicase family. UvrD subfamily.</text>
</comment>
<dbReference type="InterPro" id="IPR014016">
    <property type="entry name" value="UvrD-like_ATP-bd"/>
</dbReference>
<evidence type="ECO:0000256" key="10">
    <source>
        <dbReference type="ARBA" id="ARBA00048988"/>
    </source>
</evidence>
<dbReference type="InterPro" id="IPR013986">
    <property type="entry name" value="DExx_box_DNA_helicase_dom_sf"/>
</dbReference>
<evidence type="ECO:0000256" key="7">
    <source>
        <dbReference type="ARBA" id="ARBA00023125"/>
    </source>
</evidence>
<keyword evidence="16" id="KW-1185">Reference proteome</keyword>
<dbReference type="GO" id="GO:0043138">
    <property type="term" value="F:3'-5' DNA helicase activity"/>
    <property type="evidence" value="ECO:0007669"/>
    <property type="project" value="UniProtKB-UniRule"/>
</dbReference>
<dbReference type="InterPro" id="IPR014017">
    <property type="entry name" value="DNA_helicase_UvrD-like_C"/>
</dbReference>
<comment type="function">
    <text evidence="11">Rep helicase is a single-stranded DNA-dependent ATPase involved in DNA replication; it can initiate unwinding at a nick in the DNA. It binds to the single-stranded DNA and acts in a progressive fashion along the DNA in the 3' to 5' direction.</text>
</comment>
<keyword evidence="2 11" id="KW-0235">DNA replication</keyword>
<dbReference type="PANTHER" id="PTHR11070:SF64">
    <property type="entry name" value="ATP-DEPENDENT DNA HELICASE REP"/>
    <property type="match status" value="1"/>
</dbReference>
<dbReference type="GO" id="GO:0006260">
    <property type="term" value="P:DNA replication"/>
    <property type="evidence" value="ECO:0007669"/>
    <property type="project" value="UniProtKB-UniRule"/>
</dbReference>
<comment type="catalytic activity">
    <reaction evidence="10 11">
        <text>ATP + H2O = ADP + phosphate + H(+)</text>
        <dbReference type="Rhea" id="RHEA:13065"/>
        <dbReference type="ChEBI" id="CHEBI:15377"/>
        <dbReference type="ChEBI" id="CHEBI:15378"/>
        <dbReference type="ChEBI" id="CHEBI:30616"/>
        <dbReference type="ChEBI" id="CHEBI:43474"/>
        <dbReference type="ChEBI" id="CHEBI:456216"/>
        <dbReference type="EC" id="5.6.2.4"/>
    </reaction>
</comment>
<evidence type="ECO:0000259" key="13">
    <source>
        <dbReference type="PROSITE" id="PS51198"/>
    </source>
</evidence>